<feature type="compositionally biased region" description="Low complexity" evidence="1">
    <location>
        <begin position="11"/>
        <end position="24"/>
    </location>
</feature>
<reference evidence="3" key="1">
    <citation type="submission" date="2021-02" db="EMBL/GenBank/DDBJ databases">
        <authorList>
            <person name="Nowell W R."/>
        </authorList>
    </citation>
    <scope>NUCLEOTIDE SEQUENCE</scope>
</reference>
<dbReference type="EMBL" id="CAJNOL010007218">
    <property type="protein sequence ID" value="CAF1626208.1"/>
    <property type="molecule type" value="Genomic_DNA"/>
</dbReference>
<gene>
    <name evidence="3" type="ORF">JXQ802_LOCUS51208</name>
    <name evidence="2" type="ORF">PYM288_LOCUS34994</name>
</gene>
<protein>
    <submittedName>
        <fullName evidence="3">Uncharacterized protein</fullName>
    </submittedName>
</protein>
<keyword evidence="4" id="KW-1185">Reference proteome</keyword>
<dbReference type="Proteomes" id="UP000663870">
    <property type="component" value="Unassembled WGS sequence"/>
</dbReference>
<dbReference type="Proteomes" id="UP000663854">
    <property type="component" value="Unassembled WGS sequence"/>
</dbReference>
<dbReference type="AlphaFoldDB" id="A0A816CM16"/>
<sequence>MPHDVNVYETSSSSQSERSINNSNGNESFENQNGSKLTIQVFNRFHIQIELVHIEDFPNESPKRYDKICSQWNSEEFKDFPHFVQTQTNPLHDGPCNYALGLPVIRASTTNENND</sequence>
<evidence type="ECO:0000313" key="2">
    <source>
        <dbReference type="EMBL" id="CAF1406664.1"/>
    </source>
</evidence>
<organism evidence="3 4">
    <name type="scientific">Rotaria sordida</name>
    <dbReference type="NCBI Taxonomy" id="392033"/>
    <lineage>
        <taxon>Eukaryota</taxon>
        <taxon>Metazoa</taxon>
        <taxon>Spiralia</taxon>
        <taxon>Gnathifera</taxon>
        <taxon>Rotifera</taxon>
        <taxon>Eurotatoria</taxon>
        <taxon>Bdelloidea</taxon>
        <taxon>Philodinida</taxon>
        <taxon>Philodinidae</taxon>
        <taxon>Rotaria</taxon>
    </lineage>
</organism>
<accession>A0A816CM16</accession>
<evidence type="ECO:0000256" key="1">
    <source>
        <dbReference type="SAM" id="MobiDB-lite"/>
    </source>
</evidence>
<feature type="region of interest" description="Disordered" evidence="1">
    <location>
        <begin position="1"/>
        <end position="33"/>
    </location>
</feature>
<comment type="caution">
    <text evidence="3">The sequence shown here is derived from an EMBL/GenBank/DDBJ whole genome shotgun (WGS) entry which is preliminary data.</text>
</comment>
<evidence type="ECO:0000313" key="3">
    <source>
        <dbReference type="EMBL" id="CAF1626208.1"/>
    </source>
</evidence>
<proteinExistence type="predicted"/>
<evidence type="ECO:0000313" key="4">
    <source>
        <dbReference type="Proteomes" id="UP000663870"/>
    </source>
</evidence>
<dbReference type="EMBL" id="CAJNOH010005706">
    <property type="protein sequence ID" value="CAF1406664.1"/>
    <property type="molecule type" value="Genomic_DNA"/>
</dbReference>
<name>A0A816CM16_9BILA</name>